<accession>A0A2W4WCI4</accession>
<proteinExistence type="predicted"/>
<name>A0A2W4WCI4_9CYAN</name>
<dbReference type="PANTHER" id="PTHR39517">
    <property type="entry name" value="SLL0192 PROTEIN"/>
    <property type="match status" value="1"/>
</dbReference>
<dbReference type="AlphaFoldDB" id="A0A2W4WCI4"/>
<comment type="caution">
    <text evidence="1">The sequence shown here is derived from an EMBL/GenBank/DDBJ whole genome shotgun (WGS) entry which is preliminary data.</text>
</comment>
<gene>
    <name evidence="1" type="ORF">DCF17_08295</name>
</gene>
<dbReference type="EMBL" id="QBMN01000044">
    <property type="protein sequence ID" value="PZO42606.1"/>
    <property type="molecule type" value="Genomic_DNA"/>
</dbReference>
<organism evidence="1 2">
    <name type="scientific">Shackletoniella antarctica</name>
    <dbReference type="NCBI Taxonomy" id="268115"/>
    <lineage>
        <taxon>Bacteria</taxon>
        <taxon>Bacillati</taxon>
        <taxon>Cyanobacteriota</taxon>
        <taxon>Cyanophyceae</taxon>
        <taxon>Oculatellales</taxon>
        <taxon>Oculatellaceae</taxon>
        <taxon>Shackletoniella</taxon>
    </lineage>
</organism>
<dbReference type="NCBIfam" id="TIGR03492">
    <property type="entry name" value="lipid-A-disaccharide synthase-related protein"/>
    <property type="match status" value="1"/>
</dbReference>
<sequence>MKLLCISNGHGEDGIAVRILKQLRQLPGAPSLAALPIVGEGRAFEKAGIAIHGPTQAMPSGGFIYMDRYQLWRDLQGGLVGLTLAQLSTARQWAKSGGKILAVGDVVPLAIAWQSGAEYSFVGTAKSEYSLRDERGRLPGRPPTDGWSGSVYVPWERWLMAHPRCRGVFARDQLTADFLQKKGVPALYPGNPMMDDLETSADKLARLTATFAPAPALLTLALLPGSRAPEAFDNWQRMVSAIASVMETFGDRQIRLLAALAPALNLAAFKDVLLDAGWQPVAGDYPTFQRQGSQGNNGVLVLTTNAFAECLHLADAALATAGTATEQAAGLGKPIVTFPGPGPQFTYAFAEAQSRLLGPSVMLLSQPGEAGGALRDCLADGPRLQRIAENGRRRMGPPGAAGAIAKALHQQYAEPPYSDVTSWAT</sequence>
<dbReference type="Proteomes" id="UP000249081">
    <property type="component" value="Unassembled WGS sequence"/>
</dbReference>
<dbReference type="SUPFAM" id="SSF53756">
    <property type="entry name" value="UDP-Glycosyltransferase/glycogen phosphorylase"/>
    <property type="match status" value="1"/>
</dbReference>
<reference evidence="1 2" key="2">
    <citation type="submission" date="2018-06" db="EMBL/GenBank/DDBJ databases">
        <title>Metagenomic assembly of (sub)arctic Cyanobacteria and their associated microbiome from non-axenic cultures.</title>
        <authorList>
            <person name="Baurain D."/>
        </authorList>
    </citation>
    <scope>NUCLEOTIDE SEQUENCE [LARGE SCALE GENOMIC DNA]</scope>
    <source>
        <strain evidence="1">ULC041bin1</strain>
    </source>
</reference>
<evidence type="ECO:0008006" key="3">
    <source>
        <dbReference type="Google" id="ProtNLM"/>
    </source>
</evidence>
<evidence type="ECO:0000313" key="2">
    <source>
        <dbReference type="Proteomes" id="UP000249081"/>
    </source>
</evidence>
<reference evidence="2" key="1">
    <citation type="submission" date="2018-04" db="EMBL/GenBank/DDBJ databases">
        <authorList>
            <person name="Cornet L."/>
        </authorList>
    </citation>
    <scope>NUCLEOTIDE SEQUENCE [LARGE SCALE GENOMIC DNA]</scope>
</reference>
<evidence type="ECO:0000313" key="1">
    <source>
        <dbReference type="EMBL" id="PZO42606.1"/>
    </source>
</evidence>
<dbReference type="PANTHER" id="PTHR39517:SF1">
    <property type="entry name" value="LIPID-A-DISACCHARIDE SYNTHASE"/>
    <property type="match status" value="1"/>
</dbReference>
<dbReference type="InterPro" id="IPR019994">
    <property type="entry name" value="Lipid-A-disac_synthase-rel_put"/>
</dbReference>
<protein>
    <recommendedName>
        <fullName evidence="3">Lipid-A-disaccharide synthase</fullName>
    </recommendedName>
</protein>